<dbReference type="AlphaFoldDB" id="A0AA39M5N8"/>
<proteinExistence type="predicted"/>
<reference evidence="2" key="1">
    <citation type="submission" date="2023-06" db="EMBL/GenBank/DDBJ databases">
        <authorList>
            <consortium name="Lawrence Berkeley National Laboratory"/>
            <person name="Ahrendt S."/>
            <person name="Sahu N."/>
            <person name="Indic B."/>
            <person name="Wong-Bajracharya J."/>
            <person name="Merenyi Z."/>
            <person name="Ke H.-M."/>
            <person name="Monk M."/>
            <person name="Kocsube S."/>
            <person name="Drula E."/>
            <person name="Lipzen A."/>
            <person name="Balint B."/>
            <person name="Henrissat B."/>
            <person name="Andreopoulos B."/>
            <person name="Martin F.M."/>
            <person name="Harder C.B."/>
            <person name="Rigling D."/>
            <person name="Ford K.L."/>
            <person name="Foster G.D."/>
            <person name="Pangilinan J."/>
            <person name="Papanicolaou A."/>
            <person name="Barry K."/>
            <person name="LaButti K."/>
            <person name="Viragh M."/>
            <person name="Koriabine M."/>
            <person name="Yan M."/>
            <person name="Riley R."/>
            <person name="Champramary S."/>
            <person name="Plett K.L."/>
            <person name="Tsai I.J."/>
            <person name="Slot J."/>
            <person name="Sipos G."/>
            <person name="Plett J."/>
            <person name="Nagy L.G."/>
            <person name="Grigoriev I.V."/>
        </authorList>
    </citation>
    <scope>NUCLEOTIDE SEQUENCE</scope>
    <source>
        <strain evidence="2">FPL87.14</strain>
    </source>
</reference>
<keyword evidence="3" id="KW-1185">Reference proteome</keyword>
<accession>A0AA39M5N8</accession>
<evidence type="ECO:0000313" key="3">
    <source>
        <dbReference type="Proteomes" id="UP001175226"/>
    </source>
</evidence>
<dbReference type="EMBL" id="JAUEPT010000697">
    <property type="protein sequence ID" value="KAK0421475.1"/>
    <property type="molecule type" value="Genomic_DNA"/>
</dbReference>
<gene>
    <name evidence="2" type="ORF">EV421DRAFT_1287755</name>
</gene>
<feature type="signal peptide" evidence="1">
    <location>
        <begin position="1"/>
        <end position="23"/>
    </location>
</feature>
<evidence type="ECO:0008006" key="4">
    <source>
        <dbReference type="Google" id="ProtNLM"/>
    </source>
</evidence>
<keyword evidence="1" id="KW-0732">Signal</keyword>
<sequence>MSRCHWLTWGWVAFLSVPTPEDGHESTRQRDSQLTNVDSNHCILKEKAITSEYKTRSFQGLMPIYLEIQNEYQRTRPPTLASALRPHVVVPVYRFGNLFRYMVYRFLMVAFAHMQRAIEL</sequence>
<evidence type="ECO:0000256" key="1">
    <source>
        <dbReference type="SAM" id="SignalP"/>
    </source>
</evidence>
<organism evidence="2 3">
    <name type="scientific">Armillaria borealis</name>
    <dbReference type="NCBI Taxonomy" id="47425"/>
    <lineage>
        <taxon>Eukaryota</taxon>
        <taxon>Fungi</taxon>
        <taxon>Dikarya</taxon>
        <taxon>Basidiomycota</taxon>
        <taxon>Agaricomycotina</taxon>
        <taxon>Agaricomycetes</taxon>
        <taxon>Agaricomycetidae</taxon>
        <taxon>Agaricales</taxon>
        <taxon>Marasmiineae</taxon>
        <taxon>Physalacriaceae</taxon>
        <taxon>Armillaria</taxon>
    </lineage>
</organism>
<dbReference type="Proteomes" id="UP001175226">
    <property type="component" value="Unassembled WGS sequence"/>
</dbReference>
<feature type="chain" id="PRO_5041338833" description="Secreted protein" evidence="1">
    <location>
        <begin position="24"/>
        <end position="120"/>
    </location>
</feature>
<evidence type="ECO:0000313" key="2">
    <source>
        <dbReference type="EMBL" id="KAK0421475.1"/>
    </source>
</evidence>
<protein>
    <recommendedName>
        <fullName evidence="4">Secreted protein</fullName>
    </recommendedName>
</protein>
<name>A0AA39M5N8_9AGAR</name>
<comment type="caution">
    <text evidence="2">The sequence shown here is derived from an EMBL/GenBank/DDBJ whole genome shotgun (WGS) entry which is preliminary data.</text>
</comment>